<sequence>MASTDVVRARISGHIKEEAASVLAEMGLSVSDAIRMLLTRIATDKALPFDINRTHPRSDTQAL</sequence>
<gene>
    <name evidence="3" type="ORF">FNU76_11390</name>
</gene>
<dbReference type="GO" id="GO:0000987">
    <property type="term" value="F:cis-regulatory region sequence-specific DNA binding"/>
    <property type="evidence" value="ECO:0007669"/>
    <property type="project" value="InterPro"/>
</dbReference>
<name>A0A516SM96_9NEIS</name>
<keyword evidence="2" id="KW-1277">Toxin-antitoxin system</keyword>
<dbReference type="Pfam" id="PF04221">
    <property type="entry name" value="RelB"/>
    <property type="match status" value="1"/>
</dbReference>
<dbReference type="Proteomes" id="UP000317550">
    <property type="component" value="Chromosome"/>
</dbReference>
<keyword evidence="4" id="KW-1185">Reference proteome</keyword>
<comment type="similarity">
    <text evidence="1">Belongs to the RelB/DinJ antitoxin family.</text>
</comment>
<evidence type="ECO:0000256" key="1">
    <source>
        <dbReference type="ARBA" id="ARBA00010562"/>
    </source>
</evidence>
<dbReference type="Gene3D" id="1.10.1220.10">
    <property type="entry name" value="Met repressor-like"/>
    <property type="match status" value="1"/>
</dbReference>
<dbReference type="PIRSF" id="PIRSF003108">
    <property type="entry name" value="DinJ"/>
    <property type="match status" value="1"/>
</dbReference>
<dbReference type="GO" id="GO:0044010">
    <property type="term" value="P:single-species biofilm formation"/>
    <property type="evidence" value="ECO:0007669"/>
    <property type="project" value="InterPro"/>
</dbReference>
<dbReference type="PANTHER" id="PTHR38781:SF1">
    <property type="entry name" value="ANTITOXIN DINJ-RELATED"/>
    <property type="match status" value="1"/>
</dbReference>
<evidence type="ECO:0000256" key="2">
    <source>
        <dbReference type="ARBA" id="ARBA00022649"/>
    </source>
</evidence>
<dbReference type="GO" id="GO:0006355">
    <property type="term" value="P:regulation of DNA-templated transcription"/>
    <property type="evidence" value="ECO:0007669"/>
    <property type="project" value="InterPro"/>
</dbReference>
<dbReference type="GO" id="GO:0015643">
    <property type="term" value="F:toxic substance binding"/>
    <property type="evidence" value="ECO:0007669"/>
    <property type="project" value="InterPro"/>
</dbReference>
<evidence type="ECO:0000313" key="3">
    <source>
        <dbReference type="EMBL" id="QDQ29287.1"/>
    </source>
</evidence>
<dbReference type="GO" id="GO:0006351">
    <property type="term" value="P:DNA-templated transcription"/>
    <property type="evidence" value="ECO:0007669"/>
    <property type="project" value="TreeGrafter"/>
</dbReference>
<reference evidence="4" key="1">
    <citation type="submission" date="2019-07" db="EMBL/GenBank/DDBJ databases">
        <title>Chitinimonas sp. nov., isolated from Ny-Alesund, arctica soil.</title>
        <authorList>
            <person name="Xu Q."/>
            <person name="Peng F."/>
        </authorList>
    </citation>
    <scope>NUCLEOTIDE SEQUENCE [LARGE SCALE GENOMIC DNA]</scope>
    <source>
        <strain evidence="4">R3-44</strain>
    </source>
</reference>
<dbReference type="OrthoDB" id="3193284at2"/>
<proteinExistence type="inferred from homology"/>
<accession>A0A516SM96</accession>
<dbReference type="InterPro" id="IPR026262">
    <property type="entry name" value="DinJ"/>
</dbReference>
<dbReference type="KEGG" id="cari:FNU76_11390"/>
<dbReference type="InterPro" id="IPR013321">
    <property type="entry name" value="Arc_rbn_hlx_hlx"/>
</dbReference>
<protein>
    <submittedName>
        <fullName evidence="3">Type II toxin-antitoxin system RelB/DinJ family antitoxin</fullName>
    </submittedName>
</protein>
<dbReference type="NCBIfam" id="TIGR02384">
    <property type="entry name" value="RelB_DinJ"/>
    <property type="match status" value="1"/>
</dbReference>
<dbReference type="AlphaFoldDB" id="A0A516SM96"/>
<dbReference type="PANTHER" id="PTHR38781">
    <property type="entry name" value="ANTITOXIN DINJ-RELATED"/>
    <property type="match status" value="1"/>
</dbReference>
<dbReference type="EMBL" id="CP041730">
    <property type="protein sequence ID" value="QDQ29287.1"/>
    <property type="molecule type" value="Genomic_DNA"/>
</dbReference>
<dbReference type="InterPro" id="IPR007337">
    <property type="entry name" value="RelB/DinJ"/>
</dbReference>
<organism evidence="3 4">
    <name type="scientific">Chitinimonas arctica</name>
    <dbReference type="NCBI Taxonomy" id="2594795"/>
    <lineage>
        <taxon>Bacteria</taxon>
        <taxon>Pseudomonadati</taxon>
        <taxon>Pseudomonadota</taxon>
        <taxon>Betaproteobacteria</taxon>
        <taxon>Neisseriales</taxon>
        <taxon>Chitinibacteraceae</taxon>
        <taxon>Chitinimonas</taxon>
    </lineage>
</organism>
<evidence type="ECO:0000313" key="4">
    <source>
        <dbReference type="Proteomes" id="UP000317550"/>
    </source>
</evidence>